<evidence type="ECO:0000313" key="2">
    <source>
        <dbReference type="Proteomes" id="UP000679575"/>
    </source>
</evidence>
<dbReference type="Proteomes" id="UP000679575">
    <property type="component" value="Chromosome"/>
</dbReference>
<dbReference type="EMBL" id="CP073587">
    <property type="protein sequence ID" value="QUN05848.1"/>
    <property type="molecule type" value="Genomic_DNA"/>
</dbReference>
<proteinExistence type="predicted"/>
<sequence length="135" mass="15127">MLGLCLGLAGQLWATVPQPTFTLGWWHTVEKIRWEEDYQLTPEGLLLTEARVKGTGAGMEIPAGAVFRDDSWHYHEKRPAIPLLKLGRAPEGGDYDICFNGQCLPMSHWIGKPNHQTESVELWPCDTSTKANPDK</sequence>
<gene>
    <name evidence="1" type="ORF">KDN34_17020</name>
</gene>
<name>A0ABX7YSX6_9GAMM</name>
<keyword evidence="2" id="KW-1185">Reference proteome</keyword>
<dbReference type="InterPro" id="IPR015001">
    <property type="entry name" value="DUF1850"/>
</dbReference>
<organism evidence="1 2">
    <name type="scientific">Shewanella yunxiaonensis</name>
    <dbReference type="NCBI Taxonomy" id="2829809"/>
    <lineage>
        <taxon>Bacteria</taxon>
        <taxon>Pseudomonadati</taxon>
        <taxon>Pseudomonadota</taxon>
        <taxon>Gammaproteobacteria</taxon>
        <taxon>Alteromonadales</taxon>
        <taxon>Shewanellaceae</taxon>
        <taxon>Shewanella</taxon>
    </lineage>
</organism>
<reference evidence="1 2" key="1">
    <citation type="submission" date="2021-04" db="EMBL/GenBank/DDBJ databases">
        <title>Novel species identification of genus Shewanella.</title>
        <authorList>
            <person name="Liu G."/>
        </authorList>
    </citation>
    <scope>NUCLEOTIDE SEQUENCE [LARGE SCALE GENOMIC DNA]</scope>
    <source>
        <strain evidence="1 2">FJAT-54481</strain>
    </source>
</reference>
<evidence type="ECO:0000313" key="1">
    <source>
        <dbReference type="EMBL" id="QUN05848.1"/>
    </source>
</evidence>
<dbReference type="RefSeq" id="WP_212594874.1">
    <property type="nucleotide sequence ID" value="NZ_CP073587.1"/>
</dbReference>
<dbReference type="Pfam" id="PF08905">
    <property type="entry name" value="DUF1850"/>
    <property type="match status" value="1"/>
</dbReference>
<accession>A0ABX7YSX6</accession>
<protein>
    <submittedName>
        <fullName evidence="1">DUF1850 domain-containing protein</fullName>
    </submittedName>
</protein>